<accession>A0ACB7ZEM3</accession>
<dbReference type="EMBL" id="CM037162">
    <property type="protein sequence ID" value="KAH7864214.1"/>
    <property type="molecule type" value="Genomic_DNA"/>
</dbReference>
<evidence type="ECO:0000313" key="2">
    <source>
        <dbReference type="Proteomes" id="UP000828048"/>
    </source>
</evidence>
<proteinExistence type="predicted"/>
<gene>
    <name evidence="1" type="ORF">Vadar_027065</name>
</gene>
<sequence length="414" mass="47132">MAEPPPSTPNLSPQDRIEKPTATSSTNKNKSPEIPIEIVSDEEMALIEAALAAARSSFSSPSRLQKNARSIQSITQLSKRKLSTEERPSSTCGDIEDAGGACSSRKRNRVFESLLHRFRRNRGLSVTDITGTEWCEKQMEYYLVFGRPEVSKAMKAGIARHTVLEEEVVKRVEVHLRTVEDLWAVKLMNFMTGVNQLLFEGLTRELPLIGFVEGVWMVGVVDEIRMPAIEDEKSPTLVETKTRAQATLPSEPQLRNARLQLMCYKYLWDNLVANEFPCRQFLDFFSLNPHSNLSEEIVAHSCKSGFAAETLDDLMRYFQNTCSMLPQAHDRLLLRYELQEDHSLLHEFDFAFDADWVKGQTQCTLEFWRGEREVKYTAEEERWKCKYCQFASVCPTNTDSIIKPSLSSPLSSPS</sequence>
<evidence type="ECO:0000313" key="1">
    <source>
        <dbReference type="EMBL" id="KAH7864214.1"/>
    </source>
</evidence>
<organism evidence="1 2">
    <name type="scientific">Vaccinium darrowii</name>
    <dbReference type="NCBI Taxonomy" id="229202"/>
    <lineage>
        <taxon>Eukaryota</taxon>
        <taxon>Viridiplantae</taxon>
        <taxon>Streptophyta</taxon>
        <taxon>Embryophyta</taxon>
        <taxon>Tracheophyta</taxon>
        <taxon>Spermatophyta</taxon>
        <taxon>Magnoliopsida</taxon>
        <taxon>eudicotyledons</taxon>
        <taxon>Gunneridae</taxon>
        <taxon>Pentapetalae</taxon>
        <taxon>asterids</taxon>
        <taxon>Ericales</taxon>
        <taxon>Ericaceae</taxon>
        <taxon>Vaccinioideae</taxon>
        <taxon>Vaccinieae</taxon>
        <taxon>Vaccinium</taxon>
    </lineage>
</organism>
<name>A0ACB7ZEM3_9ERIC</name>
<protein>
    <submittedName>
        <fullName evidence="1">Uncharacterized protein</fullName>
    </submittedName>
</protein>
<keyword evidence="2" id="KW-1185">Reference proteome</keyword>
<comment type="caution">
    <text evidence="1">The sequence shown here is derived from an EMBL/GenBank/DDBJ whole genome shotgun (WGS) entry which is preliminary data.</text>
</comment>
<dbReference type="Proteomes" id="UP000828048">
    <property type="component" value="Chromosome 12"/>
</dbReference>
<reference evidence="1 2" key="1">
    <citation type="journal article" date="2021" name="Hortic Res">
        <title>High-quality reference genome and annotation aids understanding of berry development for evergreen blueberry (Vaccinium darrowii).</title>
        <authorList>
            <person name="Yu J."/>
            <person name="Hulse-Kemp A.M."/>
            <person name="Babiker E."/>
            <person name="Staton M."/>
        </authorList>
    </citation>
    <scope>NUCLEOTIDE SEQUENCE [LARGE SCALE GENOMIC DNA]</scope>
    <source>
        <strain evidence="2">cv. NJ 8807/NJ 8810</strain>
        <tissue evidence="1">Young leaf</tissue>
    </source>
</reference>